<evidence type="ECO:0000313" key="1">
    <source>
        <dbReference type="EMBL" id="MBO2455203.1"/>
    </source>
</evidence>
<dbReference type="EMBL" id="JAGEOJ010000033">
    <property type="protein sequence ID" value="MBO2455203.1"/>
    <property type="molecule type" value="Genomic_DNA"/>
</dbReference>
<dbReference type="Proteomes" id="UP000669179">
    <property type="component" value="Unassembled WGS sequence"/>
</dbReference>
<dbReference type="AlphaFoldDB" id="A0A939PNC1"/>
<organism evidence="1 2">
    <name type="scientific">Actinomadura barringtoniae</name>
    <dbReference type="NCBI Taxonomy" id="1427535"/>
    <lineage>
        <taxon>Bacteria</taxon>
        <taxon>Bacillati</taxon>
        <taxon>Actinomycetota</taxon>
        <taxon>Actinomycetes</taxon>
        <taxon>Streptosporangiales</taxon>
        <taxon>Thermomonosporaceae</taxon>
        <taxon>Actinomadura</taxon>
    </lineage>
</organism>
<name>A0A939PNC1_9ACTN</name>
<proteinExistence type="predicted"/>
<gene>
    <name evidence="1" type="ORF">J4573_49515</name>
</gene>
<evidence type="ECO:0000313" key="2">
    <source>
        <dbReference type="Proteomes" id="UP000669179"/>
    </source>
</evidence>
<comment type="caution">
    <text evidence="1">The sequence shown here is derived from an EMBL/GenBank/DDBJ whole genome shotgun (WGS) entry which is preliminary data.</text>
</comment>
<keyword evidence="2" id="KW-1185">Reference proteome</keyword>
<sequence length="168" mass="18542">MPDTLIGLSVDAGCRATAAVRRTRFSRPVPHLPAVPGLPDGVRRRLEAWNAQGHAVRIRYEHEAGTAGRELLDLLVGAVLDRIDLDAVVARVDPNRVAERVDVDAVVDRVDIAAIVDQVLQQVDIPALVRDSGGTMTQETVDAFRAQTMRADRFVDRITRHRGGRDRR</sequence>
<accession>A0A939PNC1</accession>
<reference evidence="1" key="1">
    <citation type="submission" date="2021-03" db="EMBL/GenBank/DDBJ databases">
        <authorList>
            <person name="Kanchanasin P."/>
            <person name="Saeng-In P."/>
            <person name="Phongsopitanun W."/>
            <person name="Yuki M."/>
            <person name="Kudo T."/>
            <person name="Ohkuma M."/>
            <person name="Tanasupawat S."/>
        </authorList>
    </citation>
    <scope>NUCLEOTIDE SEQUENCE</scope>
    <source>
        <strain evidence="1">GKU 128</strain>
    </source>
</reference>
<protein>
    <submittedName>
        <fullName evidence="1">Uncharacterized protein</fullName>
    </submittedName>
</protein>
<dbReference type="RefSeq" id="WP_208263428.1">
    <property type="nucleotide sequence ID" value="NZ_JAGEOJ010000033.1"/>
</dbReference>